<dbReference type="InterPro" id="IPR000629">
    <property type="entry name" value="RNA-helicase_DEAD-box_CS"/>
</dbReference>
<dbReference type="InterPro" id="IPR014001">
    <property type="entry name" value="Helicase_ATP-bd"/>
</dbReference>
<dbReference type="PROSITE" id="PS00039">
    <property type="entry name" value="DEAD_ATP_HELICASE"/>
    <property type="match status" value="1"/>
</dbReference>
<dbReference type="GO" id="GO:0003723">
    <property type="term" value="F:RNA binding"/>
    <property type="evidence" value="ECO:0007669"/>
    <property type="project" value="UniProtKB-UniRule"/>
</dbReference>
<gene>
    <name evidence="5" type="ORF">SMRZ_LOCUS25930</name>
</gene>
<evidence type="ECO:0000256" key="4">
    <source>
        <dbReference type="RuleBase" id="RU365068"/>
    </source>
</evidence>
<dbReference type="Pfam" id="PF00270">
    <property type="entry name" value="DEAD"/>
    <property type="match status" value="1"/>
</dbReference>
<dbReference type="STRING" id="48269.A0A183NCA5"/>
<comment type="function">
    <text evidence="4">RNA helicase.</text>
</comment>
<dbReference type="InterPro" id="IPR027417">
    <property type="entry name" value="P-loop_NTPase"/>
</dbReference>
<name>A0A183NCA5_9TREM</name>
<dbReference type="SUPFAM" id="SSF52540">
    <property type="entry name" value="P-loop containing nucleoside triphosphate hydrolases"/>
    <property type="match status" value="1"/>
</dbReference>
<keyword evidence="6" id="KW-1185">Reference proteome</keyword>
<dbReference type="AlphaFoldDB" id="A0A183NCA5"/>
<evidence type="ECO:0000313" key="6">
    <source>
        <dbReference type="Proteomes" id="UP000277204"/>
    </source>
</evidence>
<evidence type="ECO:0000256" key="2">
    <source>
        <dbReference type="ARBA" id="ARBA00022801"/>
    </source>
</evidence>
<protein>
    <recommendedName>
        <fullName evidence="4">ATP-dependent RNA helicase</fullName>
        <ecNumber evidence="4">3.6.4.13</ecNumber>
    </recommendedName>
</protein>
<dbReference type="EMBL" id="UZAI01022094">
    <property type="protein sequence ID" value="VDP57274.1"/>
    <property type="molecule type" value="Genomic_DNA"/>
</dbReference>
<reference evidence="5 6" key="1">
    <citation type="submission" date="2018-11" db="EMBL/GenBank/DDBJ databases">
        <authorList>
            <consortium name="Pathogen Informatics"/>
        </authorList>
    </citation>
    <scope>NUCLEOTIDE SEQUENCE [LARGE SCALE GENOMIC DNA]</scope>
    <source>
        <strain evidence="5 6">Zambia</strain>
    </source>
</reference>
<dbReference type="GO" id="GO:0003724">
    <property type="term" value="F:RNA helicase activity"/>
    <property type="evidence" value="ECO:0007669"/>
    <property type="project" value="UniProtKB-EC"/>
</dbReference>
<evidence type="ECO:0000256" key="3">
    <source>
        <dbReference type="ARBA" id="ARBA00022840"/>
    </source>
</evidence>
<accession>A0A183NCA5</accession>
<comment type="domain">
    <text evidence="4">The Q motif is unique to and characteristic of the DEAD box family of RNA helicases and controls ATP binding and hydrolysis.</text>
</comment>
<evidence type="ECO:0000313" key="5">
    <source>
        <dbReference type="EMBL" id="VDP57274.1"/>
    </source>
</evidence>
<dbReference type="Gene3D" id="3.40.50.300">
    <property type="entry name" value="P-loop containing nucleotide triphosphate hydrolases"/>
    <property type="match status" value="1"/>
</dbReference>
<comment type="catalytic activity">
    <reaction evidence="4">
        <text>ATP + H2O = ADP + phosphate + H(+)</text>
        <dbReference type="Rhea" id="RHEA:13065"/>
        <dbReference type="ChEBI" id="CHEBI:15377"/>
        <dbReference type="ChEBI" id="CHEBI:15378"/>
        <dbReference type="ChEBI" id="CHEBI:30616"/>
        <dbReference type="ChEBI" id="CHEBI:43474"/>
        <dbReference type="ChEBI" id="CHEBI:456216"/>
        <dbReference type="EC" id="3.6.4.13"/>
    </reaction>
</comment>
<evidence type="ECO:0000256" key="1">
    <source>
        <dbReference type="ARBA" id="ARBA00022741"/>
    </source>
</evidence>
<dbReference type="Proteomes" id="UP000277204">
    <property type="component" value="Unassembled WGS sequence"/>
</dbReference>
<dbReference type="GO" id="GO:0005524">
    <property type="term" value="F:ATP binding"/>
    <property type="evidence" value="ECO:0007669"/>
    <property type="project" value="UniProtKB-UniRule"/>
</dbReference>
<keyword evidence="1 4" id="KW-0547">Nucleotide-binding</keyword>
<comment type="similarity">
    <text evidence="4">Belongs to the DEAD box helicase family.</text>
</comment>
<dbReference type="EC" id="3.6.4.13" evidence="4"/>
<dbReference type="PROSITE" id="PS51192">
    <property type="entry name" value="HELICASE_ATP_BIND_1"/>
    <property type="match status" value="1"/>
</dbReference>
<keyword evidence="3 4" id="KW-0067">ATP-binding</keyword>
<organism evidence="5 6">
    <name type="scientific">Schistosoma margrebowiei</name>
    <dbReference type="NCBI Taxonomy" id="48269"/>
    <lineage>
        <taxon>Eukaryota</taxon>
        <taxon>Metazoa</taxon>
        <taxon>Spiralia</taxon>
        <taxon>Lophotrochozoa</taxon>
        <taxon>Platyhelminthes</taxon>
        <taxon>Trematoda</taxon>
        <taxon>Digenea</taxon>
        <taxon>Strigeidida</taxon>
        <taxon>Schistosomatoidea</taxon>
        <taxon>Schistosomatidae</taxon>
        <taxon>Schistosoma</taxon>
    </lineage>
</organism>
<keyword evidence="4" id="KW-0694">RNA-binding</keyword>
<keyword evidence="4" id="KW-0347">Helicase</keyword>
<dbReference type="InterPro" id="IPR011545">
    <property type="entry name" value="DEAD/DEAH_box_helicase_dom"/>
</dbReference>
<proteinExistence type="inferred from homology"/>
<sequence>MVVGGNRQETSDSVFMLFGTRQQGVPVILRELMRFGGFDLSSLCFTVKEVINGLFELQIAACRTELHLKLNSSVVNEYPRINALKNQEWNSISRANILIGTPGRMAQHQTENSLLDMSNLKLLILDEADRLLDPTFRDDLEVILQNLTPDRQTLLFSATLTK</sequence>
<keyword evidence="2 4" id="KW-0378">Hydrolase</keyword>
<dbReference type="GO" id="GO:0016787">
    <property type="term" value="F:hydrolase activity"/>
    <property type="evidence" value="ECO:0007669"/>
    <property type="project" value="UniProtKB-KW"/>
</dbReference>
<dbReference type="PANTHER" id="PTHR24031">
    <property type="entry name" value="RNA HELICASE"/>
    <property type="match status" value="1"/>
</dbReference>